<protein>
    <submittedName>
        <fullName evidence="2">GNAT family N-acetyltransferase</fullName>
    </submittedName>
</protein>
<dbReference type="InterPro" id="IPR016181">
    <property type="entry name" value="Acyl_CoA_acyltransferase"/>
</dbReference>
<dbReference type="InterPro" id="IPR000182">
    <property type="entry name" value="GNAT_dom"/>
</dbReference>
<evidence type="ECO:0000313" key="2">
    <source>
        <dbReference type="EMBL" id="QZN97569.1"/>
    </source>
</evidence>
<feature type="domain" description="N-acetyltransferase" evidence="1">
    <location>
        <begin position="51"/>
        <end position="166"/>
    </location>
</feature>
<keyword evidence="3" id="KW-1185">Reference proteome</keyword>
<dbReference type="Proteomes" id="UP000825886">
    <property type="component" value="Chromosome"/>
</dbReference>
<organism evidence="2 3">
    <name type="scientific">Symbiopectobacterium purcellii</name>
    <dbReference type="NCBI Taxonomy" id="2871826"/>
    <lineage>
        <taxon>Bacteria</taxon>
        <taxon>Pseudomonadati</taxon>
        <taxon>Pseudomonadota</taxon>
        <taxon>Gammaproteobacteria</taxon>
        <taxon>Enterobacterales</taxon>
        <taxon>Enterobacteriaceae</taxon>
    </lineage>
</organism>
<name>A0ABX9AVW1_9ENTR</name>
<proteinExistence type="predicted"/>
<gene>
    <name evidence="2" type="ORF">K6K13_09720</name>
</gene>
<dbReference type="Gene3D" id="3.40.630.30">
    <property type="match status" value="1"/>
</dbReference>
<dbReference type="EMBL" id="CP081864">
    <property type="protein sequence ID" value="QZN97569.1"/>
    <property type="molecule type" value="Genomic_DNA"/>
</dbReference>
<dbReference type="RefSeq" id="WP_222160606.1">
    <property type="nucleotide sequence ID" value="NZ_CP081864.1"/>
</dbReference>
<evidence type="ECO:0000313" key="3">
    <source>
        <dbReference type="Proteomes" id="UP000825886"/>
    </source>
</evidence>
<evidence type="ECO:0000259" key="1">
    <source>
        <dbReference type="Pfam" id="PF00583"/>
    </source>
</evidence>
<dbReference type="SUPFAM" id="SSF55729">
    <property type="entry name" value="Acyl-CoA N-acyltransferases (Nat)"/>
    <property type="match status" value="1"/>
</dbReference>
<sequence length="190" mass="21451">MEMRQGSITVRSAGLADIQHVKALLERYHAKNLIADQRDNGFVTTDMTVEQLDTLRLAENGVTVAVDEGNNRVVGLLLGASWAFLQPWPMFDYMASILNAYTFNDHKLDPAHSYQYGPICIAEAYRGRGIGELLLAHQQQIFATRYPVVVTFVNVLNPRSYAFHSRNQFEDVGFFSFNGNNYHMMALPTC</sequence>
<dbReference type="Pfam" id="PF00583">
    <property type="entry name" value="Acetyltransf_1"/>
    <property type="match status" value="1"/>
</dbReference>
<accession>A0ABX9AVW1</accession>
<reference evidence="2 3" key="1">
    <citation type="submission" date="2021-08" db="EMBL/GenBank/DDBJ databases">
        <title>Culture and genomic analysis of Symbiopectobacterium purcellii sp. nov. gen. nov., isolated from the leafhopper Empoasca decipiens.</title>
        <authorList>
            <person name="Nadal-Jimenez P."/>
            <person name="Siozios S."/>
            <person name="Halliday N."/>
            <person name="Camara M."/>
            <person name="Hurst G.D.D."/>
        </authorList>
    </citation>
    <scope>NUCLEOTIDE SEQUENCE [LARGE SCALE GENOMIC DNA]</scope>
    <source>
        <strain evidence="2 3">SyEd1</strain>
    </source>
</reference>